<proteinExistence type="predicted"/>
<evidence type="ECO:0008006" key="3">
    <source>
        <dbReference type="Google" id="ProtNLM"/>
    </source>
</evidence>
<comment type="caution">
    <text evidence="1">The sequence shown here is derived from an EMBL/GenBank/DDBJ whole genome shotgun (WGS) entry which is preliminary data.</text>
</comment>
<organism evidence="1 2">
    <name type="scientific">Candidatus Gottesmanbacteria bacterium GW2011_GWB1_44_11c</name>
    <dbReference type="NCBI Taxonomy" id="1618447"/>
    <lineage>
        <taxon>Bacteria</taxon>
        <taxon>Candidatus Gottesmaniibacteriota</taxon>
    </lineage>
</organism>
<dbReference type="InterPro" id="IPR029056">
    <property type="entry name" value="Ribokinase-like"/>
</dbReference>
<evidence type="ECO:0000313" key="1">
    <source>
        <dbReference type="EMBL" id="KKT37540.1"/>
    </source>
</evidence>
<accession>A0A0G1GSG6</accession>
<name>A0A0G1GSG6_9BACT</name>
<sequence>MISAWMIGPVGYDIYVYIDAYPKEDDGCYINTYKKAVTADAAIISLLLNSKYHIRLLADGLGHDADANLVRLKINSEKRQLTEINPKNPDSSFGFVISTKNGSRTWISNIRFPKAHDLNTLIATLITKEKPDVLYLDCWKSDLYGYKFLQNLDNLHAQLYYVNIGDSNDFSIPTMSILNNLDKVVLQISVKDSRSLKTTFQSLKLKENQYILFTRGGDSLITYAGNTIKEFPVRSLTGIDSTGAGAIFTSSVLNFLAKDMYHWPDLIDSAVMDAISHTYNRLQQHSREYYL</sequence>
<dbReference type="AlphaFoldDB" id="A0A0G1GSG6"/>
<gene>
    <name evidence="1" type="ORF">UW22_C0024G0007</name>
</gene>
<dbReference type="SUPFAM" id="SSF53613">
    <property type="entry name" value="Ribokinase-like"/>
    <property type="match status" value="1"/>
</dbReference>
<dbReference type="Proteomes" id="UP000034617">
    <property type="component" value="Unassembled WGS sequence"/>
</dbReference>
<protein>
    <recommendedName>
        <fullName evidence="3">Carbohydrate kinase PfkB domain-containing protein</fullName>
    </recommendedName>
</protein>
<evidence type="ECO:0000313" key="2">
    <source>
        <dbReference type="Proteomes" id="UP000034617"/>
    </source>
</evidence>
<dbReference type="Gene3D" id="3.40.1190.20">
    <property type="match status" value="1"/>
</dbReference>
<dbReference type="EMBL" id="LCHM01000024">
    <property type="protein sequence ID" value="KKT37540.1"/>
    <property type="molecule type" value="Genomic_DNA"/>
</dbReference>
<reference evidence="1 2" key="1">
    <citation type="journal article" date="2015" name="Nature">
        <title>rRNA introns, odd ribosomes, and small enigmatic genomes across a large radiation of phyla.</title>
        <authorList>
            <person name="Brown C.T."/>
            <person name="Hug L.A."/>
            <person name="Thomas B.C."/>
            <person name="Sharon I."/>
            <person name="Castelle C.J."/>
            <person name="Singh A."/>
            <person name="Wilkins M.J."/>
            <person name="Williams K.H."/>
            <person name="Banfield J.F."/>
        </authorList>
    </citation>
    <scope>NUCLEOTIDE SEQUENCE [LARGE SCALE GENOMIC DNA]</scope>
</reference>